<name>A0A518K6G3_9BACT</name>
<dbReference type="InterPro" id="IPR002937">
    <property type="entry name" value="Amino_oxidase"/>
</dbReference>
<feature type="compositionally biased region" description="Basic and acidic residues" evidence="1">
    <location>
        <begin position="1"/>
        <end position="11"/>
    </location>
</feature>
<organism evidence="3 4">
    <name type="scientific">Botrimarina mediterranea</name>
    <dbReference type="NCBI Taxonomy" id="2528022"/>
    <lineage>
        <taxon>Bacteria</taxon>
        <taxon>Pseudomonadati</taxon>
        <taxon>Planctomycetota</taxon>
        <taxon>Planctomycetia</taxon>
        <taxon>Pirellulales</taxon>
        <taxon>Lacipirellulaceae</taxon>
        <taxon>Botrimarina</taxon>
    </lineage>
</organism>
<dbReference type="EMBL" id="CP036349">
    <property type="protein sequence ID" value="QDV73379.1"/>
    <property type="molecule type" value="Genomic_DNA"/>
</dbReference>
<sequence>MRQRPERRQERPPQPPPAVPTTLQTTPPTTPRPSASNQRRHWCVVGGGMLGLSLANELQKRGVRVTVLEAGPELGGLASPWELHDAETGRDVTWDRHYHVTLLSDTRLRQLLEEIGLAEDMRWIETKTGFYSGGKMYSMSSTLEFLTFPPLRLWEKFRLGMTIFGASKIKNWKRLEQISVTDWLRKWSGAGAFEKVWLPLLKAKLGDAHTRVSAAFIWAHISRMYAARRTGHKKEMFGYVRGGYPRILQTLADTLEDRGVELLTDAPVSEATATADGRVAVKLADGSTMHFDEVAFTTPSSVIARAVPGLSDDERARHQGVDYLGIVCASLLLKKPITEYYVTNITDGWVPLTAVIEMTTIVDPEELGGRYLVYLPKYCPADDRLFDRTDDELREEWLSALEKMHPHFSRADVVAMRFSRVRSVMALPTLNYSERLPPMKTSVPGVWAVNSAHILKGNLNVNETIQVADEALTGPLAAALV</sequence>
<dbReference type="Gene3D" id="3.90.660.20">
    <property type="entry name" value="Protoporphyrinogen oxidase, mitochondrial, domain 2"/>
    <property type="match status" value="1"/>
</dbReference>
<evidence type="ECO:0000259" key="2">
    <source>
        <dbReference type="Pfam" id="PF01593"/>
    </source>
</evidence>
<dbReference type="NCBIfam" id="NF005560">
    <property type="entry name" value="PRK07233.1"/>
    <property type="match status" value="1"/>
</dbReference>
<dbReference type="PANTHER" id="PTHR42923:SF46">
    <property type="entry name" value="AMINE OXIDASE"/>
    <property type="match status" value="1"/>
</dbReference>
<dbReference type="Gene3D" id="3.50.50.60">
    <property type="entry name" value="FAD/NAD(P)-binding domain"/>
    <property type="match status" value="1"/>
</dbReference>
<dbReference type="PANTHER" id="PTHR42923">
    <property type="entry name" value="PROTOPORPHYRINOGEN OXIDASE"/>
    <property type="match status" value="1"/>
</dbReference>
<evidence type="ECO:0000313" key="4">
    <source>
        <dbReference type="Proteomes" id="UP000316426"/>
    </source>
</evidence>
<dbReference type="Pfam" id="PF01593">
    <property type="entry name" value="Amino_oxidase"/>
    <property type="match status" value="1"/>
</dbReference>
<dbReference type="InterPro" id="IPR036188">
    <property type="entry name" value="FAD/NAD-bd_sf"/>
</dbReference>
<dbReference type="Gene3D" id="1.10.3110.10">
    <property type="entry name" value="protoporphyrinogen ix oxidase, domain 3"/>
    <property type="match status" value="1"/>
</dbReference>
<dbReference type="InterPro" id="IPR050464">
    <property type="entry name" value="Zeta_carotene_desat/Oxidored"/>
</dbReference>
<dbReference type="SUPFAM" id="SSF51905">
    <property type="entry name" value="FAD/NAD(P)-binding domain"/>
    <property type="match status" value="1"/>
</dbReference>
<dbReference type="KEGG" id="bmei:Spa11_15750"/>
<dbReference type="GO" id="GO:0016491">
    <property type="term" value="F:oxidoreductase activity"/>
    <property type="evidence" value="ECO:0007669"/>
    <property type="project" value="InterPro"/>
</dbReference>
<proteinExistence type="predicted"/>
<evidence type="ECO:0000256" key="1">
    <source>
        <dbReference type="SAM" id="MobiDB-lite"/>
    </source>
</evidence>
<accession>A0A518K6G3</accession>
<feature type="domain" description="Amine oxidase" evidence="2">
    <location>
        <begin position="51"/>
        <end position="421"/>
    </location>
</feature>
<feature type="region of interest" description="Disordered" evidence="1">
    <location>
        <begin position="1"/>
        <end position="39"/>
    </location>
</feature>
<dbReference type="AlphaFoldDB" id="A0A518K6G3"/>
<protein>
    <recommendedName>
        <fullName evidence="2">Amine oxidase domain-containing protein</fullName>
    </recommendedName>
</protein>
<dbReference type="Proteomes" id="UP000316426">
    <property type="component" value="Chromosome"/>
</dbReference>
<gene>
    <name evidence="3" type="ORF">Spa11_15750</name>
</gene>
<reference evidence="3 4" key="1">
    <citation type="submission" date="2019-02" db="EMBL/GenBank/DDBJ databases">
        <title>Deep-cultivation of Planctomycetes and their phenomic and genomic characterization uncovers novel biology.</title>
        <authorList>
            <person name="Wiegand S."/>
            <person name="Jogler M."/>
            <person name="Boedeker C."/>
            <person name="Pinto D."/>
            <person name="Vollmers J."/>
            <person name="Rivas-Marin E."/>
            <person name="Kohn T."/>
            <person name="Peeters S.H."/>
            <person name="Heuer A."/>
            <person name="Rast P."/>
            <person name="Oberbeckmann S."/>
            <person name="Bunk B."/>
            <person name="Jeske O."/>
            <person name="Meyerdierks A."/>
            <person name="Storesund J.E."/>
            <person name="Kallscheuer N."/>
            <person name="Luecker S."/>
            <person name="Lage O.M."/>
            <person name="Pohl T."/>
            <person name="Merkel B.J."/>
            <person name="Hornburger P."/>
            <person name="Mueller R.-W."/>
            <person name="Bruemmer F."/>
            <person name="Labrenz M."/>
            <person name="Spormann A.M."/>
            <person name="Op den Camp H."/>
            <person name="Overmann J."/>
            <person name="Amann R."/>
            <person name="Jetten M.S.M."/>
            <person name="Mascher T."/>
            <person name="Medema M.H."/>
            <person name="Devos D.P."/>
            <person name="Kaster A.-K."/>
            <person name="Ovreas L."/>
            <person name="Rohde M."/>
            <person name="Galperin M.Y."/>
            <person name="Jogler C."/>
        </authorList>
    </citation>
    <scope>NUCLEOTIDE SEQUENCE [LARGE SCALE GENOMIC DNA]</scope>
    <source>
        <strain evidence="3 4">Spa11</strain>
    </source>
</reference>
<evidence type="ECO:0000313" key="3">
    <source>
        <dbReference type="EMBL" id="QDV73379.1"/>
    </source>
</evidence>
<keyword evidence="4" id="KW-1185">Reference proteome</keyword>